<dbReference type="Pfam" id="PF08450">
    <property type="entry name" value="SGL"/>
    <property type="match status" value="1"/>
</dbReference>
<evidence type="ECO:0000259" key="15">
    <source>
        <dbReference type="Pfam" id="PF08450"/>
    </source>
</evidence>
<dbReference type="InterPro" id="IPR008367">
    <property type="entry name" value="Regucalcin"/>
</dbReference>
<comment type="cofactor">
    <cofactor evidence="2">
        <name>Ca(2+)</name>
        <dbReference type="ChEBI" id="CHEBI:29108"/>
    </cofactor>
</comment>
<feature type="domain" description="SMP-30/Gluconolactonase/LRE-like region" evidence="15">
    <location>
        <begin position="18"/>
        <end position="261"/>
    </location>
</feature>
<dbReference type="PRINTS" id="PR01791">
    <property type="entry name" value="REGUCALCIN"/>
</dbReference>
<evidence type="ECO:0000256" key="10">
    <source>
        <dbReference type="ARBA" id="ARBA00022490"/>
    </source>
</evidence>
<evidence type="ECO:0000256" key="8">
    <source>
        <dbReference type="ARBA" id="ARBA00013227"/>
    </source>
</evidence>
<evidence type="ECO:0000256" key="7">
    <source>
        <dbReference type="ARBA" id="ARBA00008853"/>
    </source>
</evidence>
<dbReference type="PRINTS" id="PR01790">
    <property type="entry name" value="SMP30FAMILY"/>
</dbReference>
<dbReference type="InterPro" id="IPR011042">
    <property type="entry name" value="6-blade_b-propeller_TolB-like"/>
</dbReference>
<evidence type="ECO:0000256" key="6">
    <source>
        <dbReference type="ARBA" id="ARBA00004496"/>
    </source>
</evidence>
<organism evidence="16 17">
    <name type="scientific">Keguizhuia sedimenti</name>
    <dbReference type="NCBI Taxonomy" id="3064264"/>
    <lineage>
        <taxon>Bacteria</taxon>
        <taxon>Pseudomonadati</taxon>
        <taxon>Pseudomonadota</taxon>
        <taxon>Betaproteobacteria</taxon>
        <taxon>Burkholderiales</taxon>
        <taxon>Oxalobacteraceae</taxon>
        <taxon>Keguizhuia</taxon>
    </lineage>
</organism>
<evidence type="ECO:0000256" key="12">
    <source>
        <dbReference type="ARBA" id="ARBA00022801"/>
    </source>
</evidence>
<comment type="similarity">
    <text evidence="7">Belongs to the SMP-30/CGR1 family.</text>
</comment>
<protein>
    <recommendedName>
        <fullName evidence="9">Regucalcin</fullName>
        <ecNumber evidence="8">3.1.1.17</ecNumber>
    </recommendedName>
    <alternativeName>
        <fullName evidence="14">Gluconolactonase</fullName>
    </alternativeName>
</protein>
<keyword evidence="10" id="KW-0963">Cytoplasm</keyword>
<evidence type="ECO:0000313" key="17">
    <source>
        <dbReference type="Proteomes" id="UP001225596"/>
    </source>
</evidence>
<keyword evidence="11" id="KW-0479">Metal-binding</keyword>
<evidence type="ECO:0000256" key="2">
    <source>
        <dbReference type="ARBA" id="ARBA00001913"/>
    </source>
</evidence>
<dbReference type="PANTHER" id="PTHR10907">
    <property type="entry name" value="REGUCALCIN"/>
    <property type="match status" value="1"/>
</dbReference>
<evidence type="ECO:0000256" key="14">
    <source>
        <dbReference type="ARBA" id="ARBA00032464"/>
    </source>
</evidence>
<dbReference type="SUPFAM" id="SSF63829">
    <property type="entry name" value="Calcium-dependent phosphotriesterase"/>
    <property type="match status" value="1"/>
</dbReference>
<accession>A0ABU1BRB8</accession>
<dbReference type="GO" id="GO:0016787">
    <property type="term" value="F:hydrolase activity"/>
    <property type="evidence" value="ECO:0007669"/>
    <property type="project" value="UniProtKB-KW"/>
</dbReference>
<gene>
    <name evidence="16" type="ORF">Q8A64_14155</name>
</gene>
<evidence type="ECO:0000256" key="13">
    <source>
        <dbReference type="ARBA" id="ARBA00022837"/>
    </source>
</evidence>
<comment type="cofactor">
    <cofactor evidence="3">
        <name>Mn(2+)</name>
        <dbReference type="ChEBI" id="CHEBI:29035"/>
    </cofactor>
</comment>
<comment type="subcellular location">
    <subcellularLocation>
        <location evidence="6">Cytoplasm</location>
    </subcellularLocation>
</comment>
<proteinExistence type="inferred from homology"/>
<evidence type="ECO:0000256" key="5">
    <source>
        <dbReference type="ARBA" id="ARBA00001947"/>
    </source>
</evidence>
<evidence type="ECO:0000256" key="3">
    <source>
        <dbReference type="ARBA" id="ARBA00001936"/>
    </source>
</evidence>
<comment type="catalytic activity">
    <reaction evidence="1">
        <text>D-glucono-1,5-lactone + H2O = D-gluconate + H(+)</text>
        <dbReference type="Rhea" id="RHEA:10440"/>
        <dbReference type="ChEBI" id="CHEBI:15377"/>
        <dbReference type="ChEBI" id="CHEBI:15378"/>
        <dbReference type="ChEBI" id="CHEBI:16217"/>
        <dbReference type="ChEBI" id="CHEBI:18391"/>
        <dbReference type="EC" id="3.1.1.17"/>
    </reaction>
</comment>
<dbReference type="InterPro" id="IPR005511">
    <property type="entry name" value="SMP-30"/>
</dbReference>
<dbReference type="Gene3D" id="2.120.10.30">
    <property type="entry name" value="TolB, C-terminal domain"/>
    <property type="match status" value="1"/>
</dbReference>
<comment type="cofactor">
    <cofactor evidence="4">
        <name>Mg(2+)</name>
        <dbReference type="ChEBI" id="CHEBI:18420"/>
    </cofactor>
</comment>
<evidence type="ECO:0000256" key="11">
    <source>
        <dbReference type="ARBA" id="ARBA00022723"/>
    </source>
</evidence>
<dbReference type="InterPro" id="IPR013658">
    <property type="entry name" value="SGL"/>
</dbReference>
<keyword evidence="13" id="KW-0106">Calcium</keyword>
<evidence type="ECO:0000256" key="4">
    <source>
        <dbReference type="ARBA" id="ARBA00001946"/>
    </source>
</evidence>
<dbReference type="EC" id="3.1.1.17" evidence="8"/>
<dbReference type="PANTHER" id="PTHR10907:SF47">
    <property type="entry name" value="REGUCALCIN"/>
    <property type="match status" value="1"/>
</dbReference>
<evidence type="ECO:0000256" key="9">
    <source>
        <dbReference type="ARBA" id="ARBA00016808"/>
    </source>
</evidence>
<dbReference type="Proteomes" id="UP001225596">
    <property type="component" value="Unassembled WGS sequence"/>
</dbReference>
<evidence type="ECO:0000256" key="1">
    <source>
        <dbReference type="ARBA" id="ARBA00001589"/>
    </source>
</evidence>
<keyword evidence="17" id="KW-1185">Reference proteome</keyword>
<sequence length="296" mass="32738">MDMVQNTAQCVWNAGATLGEGPVWSVREQALYWVDILSHCLHRYAPNAAQQKTTWQFEEEITSVAERSENGGLIITLRHRFAYFDPATEKLEPILGVESDLPGNRFNDGKCDPLGRLWAGTMDFGCKEPTGSLYRFGPDRALAQMDSGYPITNGPTWSADYKTMYYNDTFNGRMYAFDFDLERGELSNKRLFLQLGGEEGNPDGMTTDSEGGIWIAQWGASKVTRRDETGKILQTVTLPCSQITSCAFGGPELRTLYITTAAQGLTQEQLSQEPLAGGLFAVELKVAGLAANRFKG</sequence>
<comment type="cofactor">
    <cofactor evidence="5">
        <name>Zn(2+)</name>
        <dbReference type="ChEBI" id="CHEBI:29105"/>
    </cofactor>
</comment>
<dbReference type="EMBL" id="JAUYVH010000010">
    <property type="protein sequence ID" value="MDQ9171553.1"/>
    <property type="molecule type" value="Genomic_DNA"/>
</dbReference>
<dbReference type="RefSeq" id="WP_338437488.1">
    <property type="nucleotide sequence ID" value="NZ_JAUYVH010000010.1"/>
</dbReference>
<reference evidence="16 17" key="1">
    <citation type="submission" date="2023-08" db="EMBL/GenBank/DDBJ databases">
        <title>Oxalobacteraceae gen .nov., isolated from river sludge outside the plant.</title>
        <authorList>
            <person name="Zhao S.Y."/>
        </authorList>
    </citation>
    <scope>NUCLEOTIDE SEQUENCE [LARGE SCALE GENOMIC DNA]</scope>
    <source>
        <strain evidence="16 17">R-40</strain>
    </source>
</reference>
<evidence type="ECO:0000313" key="16">
    <source>
        <dbReference type="EMBL" id="MDQ9171553.1"/>
    </source>
</evidence>
<comment type="caution">
    <text evidence="16">The sequence shown here is derived from an EMBL/GenBank/DDBJ whole genome shotgun (WGS) entry which is preliminary data.</text>
</comment>
<name>A0ABU1BRB8_9BURK</name>
<keyword evidence="12 16" id="KW-0378">Hydrolase</keyword>